<dbReference type="PANTHER" id="PTHR33490">
    <property type="entry name" value="BLR5614 PROTEIN-RELATED"/>
    <property type="match status" value="1"/>
</dbReference>
<dbReference type="PANTHER" id="PTHR33490:SF12">
    <property type="entry name" value="BLL5557 PROTEIN"/>
    <property type="match status" value="1"/>
</dbReference>
<evidence type="ECO:0000313" key="2">
    <source>
        <dbReference type="EMBL" id="AWI74365.1"/>
    </source>
</evidence>
<accession>A0A2U8GPE2</accession>
<dbReference type="KEGG" id="acom:CEW83_03285"/>
<dbReference type="Gene3D" id="3.10.620.30">
    <property type="match status" value="1"/>
</dbReference>
<organism evidence="2 3">
    <name type="scientific">Parazoarcus communis</name>
    <dbReference type="NCBI Taxonomy" id="41977"/>
    <lineage>
        <taxon>Bacteria</taxon>
        <taxon>Pseudomonadati</taxon>
        <taxon>Pseudomonadota</taxon>
        <taxon>Betaproteobacteria</taxon>
        <taxon>Rhodocyclales</taxon>
        <taxon>Zoogloeaceae</taxon>
        <taxon>Parazoarcus</taxon>
    </lineage>
</organism>
<evidence type="ECO:0000259" key="1">
    <source>
        <dbReference type="SMART" id="SM00460"/>
    </source>
</evidence>
<dbReference type="Gene3D" id="2.60.40.2250">
    <property type="match status" value="1"/>
</dbReference>
<dbReference type="RefSeq" id="WP_108948073.1">
    <property type="nucleotide sequence ID" value="NZ_CP022187.1"/>
</dbReference>
<dbReference type="Pfam" id="PF01841">
    <property type="entry name" value="Transglut_core"/>
    <property type="match status" value="1"/>
</dbReference>
<keyword evidence="3" id="KW-1185">Reference proteome</keyword>
<dbReference type="EMBL" id="CP022187">
    <property type="protein sequence ID" value="AWI74365.1"/>
    <property type="molecule type" value="Genomic_DNA"/>
</dbReference>
<feature type="domain" description="Transglutaminase-like" evidence="1">
    <location>
        <begin position="161"/>
        <end position="227"/>
    </location>
</feature>
<evidence type="ECO:0000313" key="3">
    <source>
        <dbReference type="Proteomes" id="UP000244930"/>
    </source>
</evidence>
<dbReference type="SUPFAM" id="SSF54001">
    <property type="entry name" value="Cysteine proteinases"/>
    <property type="match status" value="1"/>
</dbReference>
<dbReference type="Proteomes" id="UP000244930">
    <property type="component" value="Chromosome"/>
</dbReference>
<protein>
    <submittedName>
        <fullName evidence="2">Transglutaminase</fullName>
    </submittedName>
</protein>
<sequence length="270" mass="30423">MKIRVGYELIYDCPQPTPMILSLNVHFSRASDLIIPDHLITDPSVPVTAYRDRFGNWCTRIVAPKGQIRLTADALINDTGEPDPVVPGARQVPVQELPDETLEFLLGSRYCETDRLSDIAWGLFDKAPTGWGRVQAICDYVNRNVSFGYQHARATKTAWDVFHEQTGVCRDYAHLAIAFCRCMNIPARYCTGYLGDIGMPPPYEPMDFAGWFEAYLDGKWYTFDPRNNTPRIGRVLIARGCDAADVAISNTFGPNTLKSFRVWTDQVFNG</sequence>
<reference evidence="2 3" key="1">
    <citation type="submission" date="2017-06" db="EMBL/GenBank/DDBJ databases">
        <title>Azoarcus.</title>
        <authorList>
            <person name="Woo J.-H."/>
            <person name="Kim H.-S."/>
        </authorList>
    </citation>
    <scope>NUCLEOTIDE SEQUENCE [LARGE SCALE GENOMIC DNA]</scope>
    <source>
        <strain evidence="2 3">TSPY31</strain>
    </source>
</reference>
<dbReference type="AlphaFoldDB" id="A0A2U8GPE2"/>
<gene>
    <name evidence="2" type="ORF">CEW83_03285</name>
</gene>
<dbReference type="SMART" id="SM00460">
    <property type="entry name" value="TGc"/>
    <property type="match status" value="1"/>
</dbReference>
<dbReference type="InterPro" id="IPR002931">
    <property type="entry name" value="Transglutaminase-like"/>
</dbReference>
<proteinExistence type="predicted"/>
<name>A0A2U8GPE2_9RHOO</name>
<dbReference type="InterPro" id="IPR038765">
    <property type="entry name" value="Papain-like_cys_pep_sf"/>
</dbReference>